<protein>
    <submittedName>
        <fullName evidence="1">Uncharacterized protein</fullName>
    </submittedName>
</protein>
<gene>
    <name evidence="1" type="ORF">CBW21_05860</name>
</gene>
<name>A0A202BCY2_CHRVL</name>
<dbReference type="EMBL" id="NHOO01000004">
    <property type="protein sequence ID" value="OVE49407.1"/>
    <property type="molecule type" value="Genomic_DNA"/>
</dbReference>
<evidence type="ECO:0000313" key="1">
    <source>
        <dbReference type="EMBL" id="OVE49407.1"/>
    </source>
</evidence>
<dbReference type="RefSeq" id="WP_087697469.1">
    <property type="nucleotide sequence ID" value="NZ_NHOO01000004.1"/>
</dbReference>
<proteinExistence type="predicted"/>
<dbReference type="AlphaFoldDB" id="A0A202BCY2"/>
<accession>A0A202BCY2</accession>
<comment type="caution">
    <text evidence="1">The sequence shown here is derived from an EMBL/GenBank/DDBJ whole genome shotgun (WGS) entry which is preliminary data.</text>
</comment>
<sequence length="208" mass="23215">MTPTTDQLAALRAAAEAAHLPGVFWYEQDMLEKFTKHFTGTEADAVFINSASPAAILSLLDRIDAQAAELAEWHKLRDSNALHINLLRGMPARLTAEQLLHIAGDEYQRMATRISELELFLGAQSAERNIDSWPEWKRRLVRDIGGFSSIISDRSRDATRYRWLRDSRRLPDEMDGTIIVGVACGESILSDEQLDASIDAAMALQCTS</sequence>
<dbReference type="Proteomes" id="UP000196342">
    <property type="component" value="Unassembled WGS sequence"/>
</dbReference>
<reference evidence="1 2" key="1">
    <citation type="submission" date="2017-05" db="EMBL/GenBank/DDBJ databases">
        <title>Chromobacterium violaceum GHPS1 isolated from Hydrocarbon polluted soil in French Guiana display an awesome secondary metabolite arsenal and a battery of drug and heavy-metal-resistance and detoxification of xenobiotics proteins.</title>
        <authorList>
            <person name="Belbahri L."/>
        </authorList>
    </citation>
    <scope>NUCLEOTIDE SEQUENCE [LARGE SCALE GENOMIC DNA]</scope>
    <source>
        <strain evidence="1 2">GHPS1</strain>
    </source>
</reference>
<keyword evidence="2" id="KW-1185">Reference proteome</keyword>
<evidence type="ECO:0000313" key="2">
    <source>
        <dbReference type="Proteomes" id="UP000196342"/>
    </source>
</evidence>
<organism evidence="1 2">
    <name type="scientific">Chromobacterium violaceum</name>
    <dbReference type="NCBI Taxonomy" id="536"/>
    <lineage>
        <taxon>Bacteria</taxon>
        <taxon>Pseudomonadati</taxon>
        <taxon>Pseudomonadota</taxon>
        <taxon>Betaproteobacteria</taxon>
        <taxon>Neisseriales</taxon>
        <taxon>Chromobacteriaceae</taxon>
        <taxon>Chromobacterium</taxon>
    </lineage>
</organism>